<dbReference type="HOGENOM" id="CLU_2008169_0_0_1"/>
<dbReference type="EMBL" id="FR824049">
    <property type="protein sequence ID" value="CCA14497.1"/>
    <property type="molecule type" value="Genomic_DNA"/>
</dbReference>
<evidence type="ECO:0000313" key="1">
    <source>
        <dbReference type="EMBL" id="CCA14497.1"/>
    </source>
</evidence>
<dbReference type="AlphaFoldDB" id="F0W0C5"/>
<reference evidence="1" key="1">
    <citation type="journal article" date="2011" name="PLoS Biol.">
        <title>Gene gain and loss during evolution of obligate parasitism in the white rust pathogen of Arabidopsis thaliana.</title>
        <authorList>
            <person name="Kemen E."/>
            <person name="Gardiner A."/>
            <person name="Schultz-Larsen T."/>
            <person name="Kemen A.C."/>
            <person name="Balmuth A.L."/>
            <person name="Robert-Seilaniantz A."/>
            <person name="Bailey K."/>
            <person name="Holub E."/>
            <person name="Studholme D.J."/>
            <person name="Maclean D."/>
            <person name="Jones J.D."/>
        </authorList>
    </citation>
    <scope>NUCLEOTIDE SEQUENCE</scope>
</reference>
<gene>
    <name evidence="1" type="primary">AlNc14C4G568</name>
    <name evidence="1" type="ORF">ALNC14_006400</name>
</gene>
<organism evidence="1">
    <name type="scientific">Albugo laibachii Nc14</name>
    <dbReference type="NCBI Taxonomy" id="890382"/>
    <lineage>
        <taxon>Eukaryota</taxon>
        <taxon>Sar</taxon>
        <taxon>Stramenopiles</taxon>
        <taxon>Oomycota</taxon>
        <taxon>Peronosporomycetes</taxon>
        <taxon>Albuginales</taxon>
        <taxon>Albuginaceae</taxon>
        <taxon>Albugo</taxon>
    </lineage>
</organism>
<protein>
    <submittedName>
        <fullName evidence="1">AlNc14C4G568 protein</fullName>
    </submittedName>
</protein>
<proteinExistence type="predicted"/>
<reference evidence="1" key="2">
    <citation type="submission" date="2011-02" db="EMBL/GenBank/DDBJ databases">
        <authorList>
            <person name="MacLean D."/>
        </authorList>
    </citation>
    <scope>NUCLEOTIDE SEQUENCE</scope>
</reference>
<name>F0W0C5_9STRA</name>
<accession>F0W0C5</accession>
<sequence length="124" mass="13795">MNCGRNVLINVCDSMGGGLSGIKIMNLYATNTPNPAHCLLAYAFTGIHSSSYNLHEELEDRRKAIDNAARWDFELKIVLAFSLVMYGQTIIAGPTIYASGIHDLMSGEELLWLYPINLHMFILC</sequence>